<accession>A0A915DHN6</accession>
<keyword evidence="4" id="KW-1185">Reference proteome</keyword>
<organism evidence="4 5">
    <name type="scientific">Ditylenchus dipsaci</name>
    <dbReference type="NCBI Taxonomy" id="166011"/>
    <lineage>
        <taxon>Eukaryota</taxon>
        <taxon>Metazoa</taxon>
        <taxon>Ecdysozoa</taxon>
        <taxon>Nematoda</taxon>
        <taxon>Chromadorea</taxon>
        <taxon>Rhabditida</taxon>
        <taxon>Tylenchina</taxon>
        <taxon>Tylenchomorpha</taxon>
        <taxon>Sphaerularioidea</taxon>
        <taxon>Anguinidae</taxon>
        <taxon>Anguininae</taxon>
        <taxon>Ditylenchus</taxon>
    </lineage>
</organism>
<evidence type="ECO:0000313" key="5">
    <source>
        <dbReference type="WBParaSite" id="jg19560"/>
    </source>
</evidence>
<evidence type="ECO:0000256" key="2">
    <source>
        <dbReference type="ARBA" id="ARBA00023136"/>
    </source>
</evidence>
<dbReference type="PANTHER" id="PTHR46009">
    <property type="entry name" value="VACUOLAR PROTEIN SORTING-ASSOCIATED PROTEIN VTA1 HOMOLOG"/>
    <property type="match status" value="1"/>
</dbReference>
<dbReference type="InterPro" id="IPR044538">
    <property type="entry name" value="Vta1-like"/>
</dbReference>
<dbReference type="GO" id="GO:0032511">
    <property type="term" value="P:late endosome to vacuole transport via multivesicular body sorting pathway"/>
    <property type="evidence" value="ECO:0007669"/>
    <property type="project" value="InterPro"/>
</dbReference>
<proteinExistence type="predicted"/>
<protein>
    <submittedName>
        <fullName evidence="5">Vta1/callose synthase N-terminal domain-containing protein</fullName>
    </submittedName>
</protein>
<dbReference type="Gene3D" id="1.25.40.270">
    <property type="entry name" value="Vacuolar protein sorting-associated protein vta1"/>
    <property type="match status" value="1"/>
</dbReference>
<evidence type="ECO:0000313" key="4">
    <source>
        <dbReference type="Proteomes" id="UP000887574"/>
    </source>
</evidence>
<dbReference type="WBParaSite" id="jg19560">
    <property type="protein sequence ID" value="jg19560"/>
    <property type="gene ID" value="jg19560"/>
</dbReference>
<comment type="subcellular location">
    <subcellularLocation>
        <location evidence="1">Endomembrane system</location>
    </subcellularLocation>
</comment>
<reference evidence="5" key="1">
    <citation type="submission" date="2022-11" db="UniProtKB">
        <authorList>
            <consortium name="WormBaseParasite"/>
        </authorList>
    </citation>
    <scope>IDENTIFICATION</scope>
</reference>
<dbReference type="Proteomes" id="UP000887574">
    <property type="component" value="Unplaced"/>
</dbReference>
<evidence type="ECO:0000259" key="3">
    <source>
        <dbReference type="Pfam" id="PF04652"/>
    </source>
</evidence>
<evidence type="ECO:0000256" key="1">
    <source>
        <dbReference type="ARBA" id="ARBA00004308"/>
    </source>
</evidence>
<feature type="domain" description="Vta1/callose synthase N-terminal" evidence="3">
    <location>
        <begin position="17"/>
        <end position="93"/>
    </location>
</feature>
<dbReference type="GO" id="GO:0005771">
    <property type="term" value="C:multivesicular body"/>
    <property type="evidence" value="ECO:0007669"/>
    <property type="project" value="TreeGrafter"/>
</dbReference>
<dbReference type="InterPro" id="IPR039431">
    <property type="entry name" value="Vta1/CALS_N"/>
</dbReference>
<sequence>MRNEMLLSIIGACSEQLNEVTAEAHIEDRTQRLLSYANSQDSEGLFNSSVVKTFYTTSCLMDVLEIWCNDDSIRSARKYAKWRATYINNCLKNGEVPT</sequence>
<dbReference type="AlphaFoldDB" id="A0A915DHN6"/>
<dbReference type="PANTHER" id="PTHR46009:SF1">
    <property type="entry name" value="VACUOLAR PROTEIN SORTING-ASSOCIATED PROTEIN VTA1 HOMOLOG"/>
    <property type="match status" value="1"/>
</dbReference>
<name>A0A915DHN6_9BILA</name>
<keyword evidence="2" id="KW-0472">Membrane</keyword>
<dbReference type="InterPro" id="IPR023175">
    <property type="entry name" value="Vta1/CALS_N_sf"/>
</dbReference>
<dbReference type="Pfam" id="PF04652">
    <property type="entry name" value="Vta1"/>
    <property type="match status" value="1"/>
</dbReference>